<dbReference type="RefSeq" id="WP_138635912.1">
    <property type="nucleotide sequence ID" value="NZ_JASWDG010000120.1"/>
</dbReference>
<protein>
    <submittedName>
        <fullName evidence="2">Uncharacterized protein</fullName>
    </submittedName>
</protein>
<dbReference type="Proteomes" id="UP000305238">
    <property type="component" value="Unassembled WGS sequence"/>
</dbReference>
<gene>
    <name evidence="2" type="ORF">ETD96_09340</name>
</gene>
<keyword evidence="3" id="KW-1185">Reference proteome</keyword>
<evidence type="ECO:0000313" key="3">
    <source>
        <dbReference type="Proteomes" id="UP000305238"/>
    </source>
</evidence>
<evidence type="ECO:0000256" key="1">
    <source>
        <dbReference type="SAM" id="MobiDB-lite"/>
    </source>
</evidence>
<reference evidence="2 3" key="1">
    <citation type="submission" date="2019-05" db="EMBL/GenBank/DDBJ databases">
        <title>Draft genome sequence of Actinomadura geliboluensis A8036.</title>
        <authorList>
            <person name="Saricaoglu S."/>
            <person name="Isik K."/>
        </authorList>
    </citation>
    <scope>NUCLEOTIDE SEQUENCE [LARGE SCALE GENOMIC DNA]</scope>
    <source>
        <strain evidence="2 3">A8036</strain>
    </source>
</reference>
<feature type="region of interest" description="Disordered" evidence="1">
    <location>
        <begin position="73"/>
        <end position="96"/>
    </location>
</feature>
<evidence type="ECO:0000313" key="2">
    <source>
        <dbReference type="EMBL" id="TMR40713.1"/>
    </source>
</evidence>
<dbReference type="AlphaFoldDB" id="A0A5S4H659"/>
<comment type="caution">
    <text evidence="2">The sequence shown here is derived from an EMBL/GenBank/DDBJ whole genome shotgun (WGS) entry which is preliminary data.</text>
</comment>
<accession>A0A5S4H659</accession>
<organism evidence="2 3">
    <name type="scientific">Actinomadura geliboluensis</name>
    <dbReference type="NCBI Taxonomy" id="882440"/>
    <lineage>
        <taxon>Bacteria</taxon>
        <taxon>Bacillati</taxon>
        <taxon>Actinomycetota</taxon>
        <taxon>Actinomycetes</taxon>
        <taxon>Streptosporangiales</taxon>
        <taxon>Thermomonosporaceae</taxon>
        <taxon>Actinomadura</taxon>
    </lineage>
</organism>
<dbReference type="OrthoDB" id="9770537at2"/>
<proteinExistence type="predicted"/>
<dbReference type="EMBL" id="VCKZ01000045">
    <property type="protein sequence ID" value="TMR40713.1"/>
    <property type="molecule type" value="Genomic_DNA"/>
</dbReference>
<name>A0A5S4H659_9ACTN</name>
<sequence length="96" mass="10215">MADALAAVQSAPTIALYSEPHETDLAARLAALARDRTGHLAFDSAPAPPDAVALGRFLRPVTYESCAPRLLPPALRDGNPWRPPRRHDGALVLPAT</sequence>